<dbReference type="OrthoDB" id="6039098at2759"/>
<dbReference type="Pfam" id="PF00096">
    <property type="entry name" value="zf-C2H2"/>
    <property type="match status" value="1"/>
</dbReference>
<evidence type="ECO:0000256" key="5">
    <source>
        <dbReference type="ARBA" id="ARBA00023015"/>
    </source>
</evidence>
<dbReference type="Pfam" id="PF13894">
    <property type="entry name" value="zf-C2H2_4"/>
    <property type="match status" value="1"/>
</dbReference>
<dbReference type="GO" id="GO:0005634">
    <property type="term" value="C:nucleus"/>
    <property type="evidence" value="ECO:0007669"/>
    <property type="project" value="UniProtKB-SubCell"/>
</dbReference>
<dbReference type="PROSITE" id="PS50157">
    <property type="entry name" value="ZINC_FINGER_C2H2_2"/>
    <property type="match status" value="3"/>
</dbReference>
<evidence type="ECO:0000256" key="3">
    <source>
        <dbReference type="ARBA" id="ARBA00022771"/>
    </source>
</evidence>
<organism evidence="8 9">
    <name type="scientific">Owenia fusiformis</name>
    <name type="common">Polychaete worm</name>
    <dbReference type="NCBI Taxonomy" id="6347"/>
    <lineage>
        <taxon>Eukaryota</taxon>
        <taxon>Metazoa</taxon>
        <taxon>Spiralia</taxon>
        <taxon>Lophotrochozoa</taxon>
        <taxon>Annelida</taxon>
        <taxon>Polychaeta</taxon>
        <taxon>Sedentaria</taxon>
        <taxon>Canalipalpata</taxon>
        <taxon>Sabellida</taxon>
        <taxon>Oweniida</taxon>
        <taxon>Oweniidae</taxon>
        <taxon>Owenia</taxon>
    </lineage>
</organism>
<dbReference type="Proteomes" id="UP000749559">
    <property type="component" value="Unassembled WGS sequence"/>
</dbReference>
<keyword evidence="2" id="KW-0479">Metal-binding</keyword>
<dbReference type="SMART" id="SM00355">
    <property type="entry name" value="ZnF_C2H2"/>
    <property type="match status" value="5"/>
</dbReference>
<evidence type="ECO:0000256" key="1">
    <source>
        <dbReference type="ARBA" id="ARBA00004123"/>
    </source>
</evidence>
<gene>
    <name evidence="8" type="ORF">OFUS_LOCUS315</name>
</gene>
<dbReference type="Gene3D" id="3.30.160.60">
    <property type="entry name" value="Classic Zinc Finger"/>
    <property type="match status" value="2"/>
</dbReference>
<accession>A0A8J1UTJ3</accession>
<feature type="non-terminal residue" evidence="8">
    <location>
        <position position="159"/>
    </location>
</feature>
<keyword evidence="9" id="KW-1185">Reference proteome</keyword>
<keyword evidence="6" id="KW-0804">Transcription</keyword>
<dbReference type="PANTHER" id="PTHR46179:SF13">
    <property type="entry name" value="C2H2-TYPE DOMAIN-CONTAINING PROTEIN"/>
    <property type="match status" value="1"/>
</dbReference>
<comment type="subcellular location">
    <subcellularLocation>
        <location evidence="1">Nucleus</location>
    </subcellularLocation>
</comment>
<dbReference type="PANTHER" id="PTHR46179">
    <property type="entry name" value="ZINC FINGER PROTEIN"/>
    <property type="match status" value="1"/>
</dbReference>
<keyword evidence="3" id="KW-0863">Zinc-finger</keyword>
<dbReference type="SUPFAM" id="SSF57667">
    <property type="entry name" value="beta-beta-alpha zinc fingers"/>
    <property type="match status" value="2"/>
</dbReference>
<comment type="caution">
    <text evidence="8">The sequence shown here is derived from an EMBL/GenBank/DDBJ whole genome shotgun (WGS) entry which is preliminary data.</text>
</comment>
<evidence type="ECO:0000256" key="7">
    <source>
        <dbReference type="ARBA" id="ARBA00023242"/>
    </source>
</evidence>
<evidence type="ECO:0000256" key="6">
    <source>
        <dbReference type="ARBA" id="ARBA00023163"/>
    </source>
</evidence>
<dbReference type="InterPro" id="IPR051061">
    <property type="entry name" value="Zinc_finger_trans_reg"/>
</dbReference>
<evidence type="ECO:0000256" key="4">
    <source>
        <dbReference type="ARBA" id="ARBA00022833"/>
    </source>
</evidence>
<dbReference type="InterPro" id="IPR013087">
    <property type="entry name" value="Znf_C2H2_type"/>
</dbReference>
<dbReference type="AlphaFoldDB" id="A0A8J1UTJ3"/>
<evidence type="ECO:0000313" key="9">
    <source>
        <dbReference type="Proteomes" id="UP000749559"/>
    </source>
</evidence>
<dbReference type="GO" id="GO:0006357">
    <property type="term" value="P:regulation of transcription by RNA polymerase II"/>
    <property type="evidence" value="ECO:0007669"/>
    <property type="project" value="TreeGrafter"/>
</dbReference>
<name>A0A8J1UTJ3_OWEFU</name>
<keyword evidence="7" id="KW-0539">Nucleus</keyword>
<evidence type="ECO:0000313" key="8">
    <source>
        <dbReference type="EMBL" id="CAH1772572.1"/>
    </source>
</evidence>
<dbReference type="GO" id="GO:0008270">
    <property type="term" value="F:zinc ion binding"/>
    <property type="evidence" value="ECO:0007669"/>
    <property type="project" value="UniProtKB-KW"/>
</dbReference>
<keyword evidence="5" id="KW-0805">Transcription regulation</keyword>
<dbReference type="EMBL" id="CAIIXF020000001">
    <property type="protein sequence ID" value="CAH1772572.1"/>
    <property type="molecule type" value="Genomic_DNA"/>
</dbReference>
<proteinExistence type="predicted"/>
<dbReference type="InterPro" id="IPR036236">
    <property type="entry name" value="Znf_C2H2_sf"/>
</dbReference>
<dbReference type="PROSITE" id="PS00028">
    <property type="entry name" value="ZINC_FINGER_C2H2_1"/>
    <property type="match status" value="2"/>
</dbReference>
<sequence length="159" mass="18158">MSSVKTYMCTEDGCLFKSVRKWNLNEHKKNVHSNPADRPLCGMCGRDFKNKKGLTQHLKYGHNNRLMCSECPKTFGSQSGLDDHFTRHHKGEGKVFNCNEEGCAQSFLRRTALESHINSCHRKYFPFACPKLSCKRKFPSQTKLNAHKIQCGKKCLVGC</sequence>
<reference evidence="8" key="1">
    <citation type="submission" date="2022-03" db="EMBL/GenBank/DDBJ databases">
        <authorList>
            <person name="Martin C."/>
        </authorList>
    </citation>
    <scope>NUCLEOTIDE SEQUENCE</scope>
</reference>
<evidence type="ECO:0000256" key="2">
    <source>
        <dbReference type="ARBA" id="ARBA00022723"/>
    </source>
</evidence>
<keyword evidence="4" id="KW-0862">Zinc</keyword>
<protein>
    <submittedName>
        <fullName evidence="8">Uncharacterized protein</fullName>
    </submittedName>
</protein>